<keyword evidence="4" id="KW-1003">Cell membrane</keyword>
<dbReference type="Proteomes" id="UP000295008">
    <property type="component" value="Unassembled WGS sequence"/>
</dbReference>
<dbReference type="GO" id="GO:0016887">
    <property type="term" value="F:ATP hydrolysis activity"/>
    <property type="evidence" value="ECO:0007669"/>
    <property type="project" value="InterPro"/>
</dbReference>
<feature type="domain" description="ABC transporter" evidence="10">
    <location>
        <begin position="257"/>
        <end position="499"/>
    </location>
</feature>
<comment type="similarity">
    <text evidence="2">Belongs to the ABC transporter superfamily. AI-2 autoinducer porter (TC 3.A.1.2.8) family.</text>
</comment>
<evidence type="ECO:0000256" key="9">
    <source>
        <dbReference type="ARBA" id="ARBA00023136"/>
    </source>
</evidence>
<feature type="domain" description="ABC transporter" evidence="10">
    <location>
        <begin position="6"/>
        <end position="245"/>
    </location>
</feature>
<keyword evidence="3" id="KW-0813">Transport</keyword>
<evidence type="ECO:0000313" key="11">
    <source>
        <dbReference type="EMBL" id="TCL69884.1"/>
    </source>
</evidence>
<dbReference type="CDD" id="cd03216">
    <property type="entry name" value="ABC_Carb_Monos_I"/>
    <property type="match status" value="1"/>
</dbReference>
<name>A0A4R1RU22_HYDET</name>
<dbReference type="GO" id="GO:0005886">
    <property type="term" value="C:plasma membrane"/>
    <property type="evidence" value="ECO:0007669"/>
    <property type="project" value="UniProtKB-SubCell"/>
</dbReference>
<accession>A0A4R1RU22</accession>
<dbReference type="PROSITE" id="PS50893">
    <property type="entry name" value="ABC_TRANSPORTER_2"/>
    <property type="match status" value="2"/>
</dbReference>
<keyword evidence="8" id="KW-1278">Translocase</keyword>
<dbReference type="AlphaFoldDB" id="A0A4R1RU22"/>
<evidence type="ECO:0000313" key="12">
    <source>
        <dbReference type="Proteomes" id="UP000295008"/>
    </source>
</evidence>
<dbReference type="InterPro" id="IPR003593">
    <property type="entry name" value="AAA+_ATPase"/>
</dbReference>
<evidence type="ECO:0000256" key="6">
    <source>
        <dbReference type="ARBA" id="ARBA00022741"/>
    </source>
</evidence>
<evidence type="ECO:0000256" key="3">
    <source>
        <dbReference type="ARBA" id="ARBA00022448"/>
    </source>
</evidence>
<keyword evidence="12" id="KW-1185">Reference proteome</keyword>
<dbReference type="InterPro" id="IPR050107">
    <property type="entry name" value="ABC_carbohydrate_import_ATPase"/>
</dbReference>
<dbReference type="RefSeq" id="WP_132014216.1">
    <property type="nucleotide sequence ID" value="NZ_SLUN01000011.1"/>
</dbReference>
<evidence type="ECO:0000256" key="4">
    <source>
        <dbReference type="ARBA" id="ARBA00022475"/>
    </source>
</evidence>
<dbReference type="PANTHER" id="PTHR43790:SF2">
    <property type="entry name" value="AUTOINDUCER 2 IMPORT ATP-BINDING PROTEIN LSRA"/>
    <property type="match status" value="1"/>
</dbReference>
<dbReference type="Pfam" id="PF00005">
    <property type="entry name" value="ABC_tran"/>
    <property type="match status" value="2"/>
</dbReference>
<evidence type="ECO:0000256" key="7">
    <source>
        <dbReference type="ARBA" id="ARBA00022840"/>
    </source>
</evidence>
<dbReference type="SUPFAM" id="SSF52540">
    <property type="entry name" value="P-loop containing nucleoside triphosphate hydrolases"/>
    <property type="match status" value="2"/>
</dbReference>
<sequence length="499" mass="54994">MQNTLLAMVNIWKTYPNGPVLKGVDFTVRTGEIHGLLGKNGAGKSMLMKVLSGIVPLDSGSIYWRGEAMAITSVKQAMDLGISAVHQELCLFPELSVAENIMVEQYQQRGLVKHGIIERERVYHEAQSILDELHFEIDAHGRVADLSFAQQQMVEIARALSRNAELLILDEPTTALNEREVSYFFKVLHKIRQRGVAIVYITHRLKEIRQIADRITILRDGVNVGTLPVESLEGAEIIRLMVGEEALGRYPKLGLPTRNELLRVEHLSMGNVLSDISFTLREGEMLGIAGLAGSGRTALVNSIFGMASMVTGKMFLRGREVRLRSPQQAIKLGLAYLAEDRVRAGLFNNLSVKDNISATNLKRVTAKGVIDIKKETLIARGLTRRLGIGLADLQQRVAHLSGGNQQKTMVAKWLFSGGFIYLLDEPTCGLDIASKVDLYNILNSFICGGSGVIIISSDLSELIGMCHRVLVIYQGRIAGELEGNEISEEKILKLASGRE</sequence>
<dbReference type="Gene3D" id="3.40.50.300">
    <property type="entry name" value="P-loop containing nucleotide triphosphate hydrolases"/>
    <property type="match status" value="2"/>
</dbReference>
<evidence type="ECO:0000256" key="5">
    <source>
        <dbReference type="ARBA" id="ARBA00022737"/>
    </source>
</evidence>
<comment type="caution">
    <text evidence="11">The sequence shown here is derived from an EMBL/GenBank/DDBJ whole genome shotgun (WGS) entry which is preliminary data.</text>
</comment>
<evidence type="ECO:0000256" key="8">
    <source>
        <dbReference type="ARBA" id="ARBA00022967"/>
    </source>
</evidence>
<dbReference type="PANTHER" id="PTHR43790">
    <property type="entry name" value="CARBOHYDRATE TRANSPORT ATP-BINDING PROTEIN MG119-RELATED"/>
    <property type="match status" value="1"/>
</dbReference>
<dbReference type="EMBL" id="SLUN01000011">
    <property type="protein sequence ID" value="TCL69884.1"/>
    <property type="molecule type" value="Genomic_DNA"/>
</dbReference>
<dbReference type="InterPro" id="IPR027417">
    <property type="entry name" value="P-loop_NTPase"/>
</dbReference>
<keyword evidence="7 11" id="KW-0067">ATP-binding</keyword>
<dbReference type="FunFam" id="3.40.50.300:FF:000127">
    <property type="entry name" value="Ribose import ATP-binding protein RbsA"/>
    <property type="match status" value="1"/>
</dbReference>
<protein>
    <submittedName>
        <fullName evidence="11">Ribose transport system ATP-binding protein/rhamnose transport system ATP-binding protein</fullName>
    </submittedName>
</protein>
<evidence type="ECO:0000259" key="10">
    <source>
        <dbReference type="PROSITE" id="PS50893"/>
    </source>
</evidence>
<evidence type="ECO:0000256" key="1">
    <source>
        <dbReference type="ARBA" id="ARBA00004202"/>
    </source>
</evidence>
<keyword evidence="5" id="KW-0677">Repeat</keyword>
<dbReference type="SMART" id="SM00382">
    <property type="entry name" value="AAA"/>
    <property type="match status" value="2"/>
</dbReference>
<proteinExistence type="inferred from homology"/>
<comment type="subcellular location">
    <subcellularLocation>
        <location evidence="1">Cell membrane</location>
        <topology evidence="1">Peripheral membrane protein</topology>
    </subcellularLocation>
</comment>
<gene>
    <name evidence="11" type="ORF">EDC14_10115</name>
</gene>
<dbReference type="InterPro" id="IPR003439">
    <property type="entry name" value="ABC_transporter-like_ATP-bd"/>
</dbReference>
<dbReference type="OrthoDB" id="9771863at2"/>
<keyword evidence="6" id="KW-0547">Nucleotide-binding</keyword>
<dbReference type="GO" id="GO:0005524">
    <property type="term" value="F:ATP binding"/>
    <property type="evidence" value="ECO:0007669"/>
    <property type="project" value="UniProtKB-KW"/>
</dbReference>
<keyword evidence="9" id="KW-0472">Membrane</keyword>
<organism evidence="11 12">
    <name type="scientific">Hydrogenispora ethanolica</name>
    <dbReference type="NCBI Taxonomy" id="1082276"/>
    <lineage>
        <taxon>Bacteria</taxon>
        <taxon>Bacillati</taxon>
        <taxon>Bacillota</taxon>
        <taxon>Hydrogenispora</taxon>
    </lineage>
</organism>
<dbReference type="CDD" id="cd03215">
    <property type="entry name" value="ABC_Carb_Monos_II"/>
    <property type="match status" value="1"/>
</dbReference>
<reference evidence="11 12" key="1">
    <citation type="submission" date="2019-03" db="EMBL/GenBank/DDBJ databases">
        <title>Genomic Encyclopedia of Type Strains, Phase IV (KMG-IV): sequencing the most valuable type-strain genomes for metagenomic binning, comparative biology and taxonomic classification.</title>
        <authorList>
            <person name="Goeker M."/>
        </authorList>
    </citation>
    <scope>NUCLEOTIDE SEQUENCE [LARGE SCALE GENOMIC DNA]</scope>
    <source>
        <strain evidence="11 12">LX-B</strain>
    </source>
</reference>
<evidence type="ECO:0000256" key="2">
    <source>
        <dbReference type="ARBA" id="ARBA00009404"/>
    </source>
</evidence>